<proteinExistence type="predicted"/>
<protein>
    <submittedName>
        <fullName evidence="1">3-oxoacyl-(Acyl-carrier-protein) synthase</fullName>
    </submittedName>
</protein>
<dbReference type="InterPro" id="IPR016039">
    <property type="entry name" value="Thiolase-like"/>
</dbReference>
<reference evidence="1 2" key="1">
    <citation type="submission" date="2014-12" db="EMBL/GenBank/DDBJ databases">
        <title>Genome assembly of Enhygromyxa salina DSM 15201.</title>
        <authorList>
            <person name="Sharma G."/>
            <person name="Subramanian S."/>
        </authorList>
    </citation>
    <scope>NUCLEOTIDE SEQUENCE [LARGE SCALE GENOMIC DNA]</scope>
    <source>
        <strain evidence="1 2">DSM 15201</strain>
    </source>
</reference>
<gene>
    <name evidence="1" type="ORF">DB30_03014</name>
</gene>
<dbReference type="EMBL" id="JMCC02000021">
    <property type="protein sequence ID" value="KIG17739.1"/>
    <property type="molecule type" value="Genomic_DNA"/>
</dbReference>
<dbReference type="Proteomes" id="UP000031599">
    <property type="component" value="Unassembled WGS sequence"/>
</dbReference>
<organism evidence="1 2">
    <name type="scientific">Enhygromyxa salina</name>
    <dbReference type="NCBI Taxonomy" id="215803"/>
    <lineage>
        <taxon>Bacteria</taxon>
        <taxon>Pseudomonadati</taxon>
        <taxon>Myxococcota</taxon>
        <taxon>Polyangia</taxon>
        <taxon>Nannocystales</taxon>
        <taxon>Nannocystaceae</taxon>
        <taxon>Enhygromyxa</taxon>
    </lineage>
</organism>
<comment type="caution">
    <text evidence="1">The sequence shown here is derived from an EMBL/GenBank/DDBJ whole genome shotgun (WGS) entry which is preliminary data.</text>
</comment>
<accession>A0A0C1ZJV6</accession>
<name>A0A0C1ZJV6_9BACT</name>
<dbReference type="AlphaFoldDB" id="A0A0C1ZJV6"/>
<sequence>MVAETSAAAVRAGLVRLQEYPYALANGEPVTAAFDAQFATTLNGRPRLFGLLASVFAEVERRLTPAGGLPDRLHVLLSLPEGRPGFSDDDATEVARAVFTHFQGKGIDAFVEVAGRGHAGGIVAVQRALQEHERGADGPFIIVGVECYLDIHTIAWLDRQGLLAQPQVRNGFVPGEGAGCMVLASGDRRRQLRWPSLAVLGGVGTGHEAQLRDSDMGSFGVGMTHAVLSAAAGLAETEVDTIYIDLNGERYRSEEWGFVALRTHGLWRSLEYDAPSDCWGDVGAAWGPLAAVLAVRSFVRGYARGPRAMVLGGSLSGLRGAMILQDPRLG</sequence>
<dbReference type="SUPFAM" id="SSF53901">
    <property type="entry name" value="Thiolase-like"/>
    <property type="match status" value="2"/>
</dbReference>
<evidence type="ECO:0000313" key="2">
    <source>
        <dbReference type="Proteomes" id="UP000031599"/>
    </source>
</evidence>
<evidence type="ECO:0000313" key="1">
    <source>
        <dbReference type="EMBL" id="KIG17739.1"/>
    </source>
</evidence>
<dbReference type="GO" id="GO:0016746">
    <property type="term" value="F:acyltransferase activity"/>
    <property type="evidence" value="ECO:0007669"/>
    <property type="project" value="InterPro"/>
</dbReference>
<dbReference type="Gene3D" id="3.40.47.10">
    <property type="match status" value="1"/>
</dbReference>